<dbReference type="PANTHER" id="PTHR43248">
    <property type="entry name" value="2-SUCCINYL-6-HYDROXY-2,4-CYCLOHEXADIENE-1-CARBOXYLATE SYNTHASE"/>
    <property type="match status" value="1"/>
</dbReference>
<accession>A0A919L3P7</accession>
<dbReference type="Pfam" id="PF08386">
    <property type="entry name" value="Abhydrolase_4"/>
    <property type="match status" value="1"/>
</dbReference>
<dbReference type="Gene3D" id="3.40.50.1820">
    <property type="entry name" value="alpha/beta hydrolase"/>
    <property type="match status" value="1"/>
</dbReference>
<feature type="compositionally biased region" description="Low complexity" evidence="4">
    <location>
        <begin position="42"/>
        <end position="57"/>
    </location>
</feature>
<dbReference type="Proteomes" id="UP000603708">
    <property type="component" value="Unassembled WGS sequence"/>
</dbReference>
<organism evidence="6 7">
    <name type="scientific">Streptomyces sulfonofaciens</name>
    <dbReference type="NCBI Taxonomy" id="68272"/>
    <lineage>
        <taxon>Bacteria</taxon>
        <taxon>Bacillati</taxon>
        <taxon>Actinomycetota</taxon>
        <taxon>Actinomycetes</taxon>
        <taxon>Kitasatosporales</taxon>
        <taxon>Streptomycetaceae</taxon>
        <taxon>Streptomyces</taxon>
    </lineage>
</organism>
<dbReference type="InterPro" id="IPR013595">
    <property type="entry name" value="Pept_S33_TAP-like_C"/>
</dbReference>
<dbReference type="RefSeq" id="WP_189933781.1">
    <property type="nucleotide sequence ID" value="NZ_BNCD01000011.1"/>
</dbReference>
<protein>
    <submittedName>
        <fullName evidence="6">Peptidase</fullName>
    </submittedName>
</protein>
<proteinExistence type="inferred from homology"/>
<name>A0A919L3P7_9ACTN</name>
<dbReference type="SUPFAM" id="SSF53474">
    <property type="entry name" value="alpha/beta-Hydrolases"/>
    <property type="match status" value="1"/>
</dbReference>
<evidence type="ECO:0000256" key="2">
    <source>
        <dbReference type="ARBA" id="ARBA00022729"/>
    </source>
</evidence>
<dbReference type="PANTHER" id="PTHR43248:SF29">
    <property type="entry name" value="TRIPEPTIDYL AMINOPEPTIDASE"/>
    <property type="match status" value="1"/>
</dbReference>
<reference evidence="6" key="2">
    <citation type="submission" date="2020-09" db="EMBL/GenBank/DDBJ databases">
        <authorList>
            <person name="Sun Q."/>
            <person name="Ohkuma M."/>
        </authorList>
    </citation>
    <scope>NUCLEOTIDE SEQUENCE</scope>
    <source>
        <strain evidence="6">JCM 5069</strain>
    </source>
</reference>
<evidence type="ECO:0000313" key="7">
    <source>
        <dbReference type="Proteomes" id="UP000603708"/>
    </source>
</evidence>
<keyword evidence="7" id="KW-1185">Reference proteome</keyword>
<comment type="similarity">
    <text evidence="1">Belongs to the peptidase S33 family.</text>
</comment>
<comment type="caution">
    <text evidence="6">The sequence shown here is derived from an EMBL/GenBank/DDBJ whole genome shotgun (WGS) entry which is preliminary data.</text>
</comment>
<dbReference type="PROSITE" id="PS51257">
    <property type="entry name" value="PROKAR_LIPOPROTEIN"/>
    <property type="match status" value="1"/>
</dbReference>
<dbReference type="EMBL" id="BNCD01000011">
    <property type="protein sequence ID" value="GHH81551.1"/>
    <property type="molecule type" value="Genomic_DNA"/>
</dbReference>
<dbReference type="InterPro" id="IPR051601">
    <property type="entry name" value="Serine_prot/Carboxylest_S33"/>
</dbReference>
<gene>
    <name evidence="6" type="ORF">GCM10018793_39180</name>
</gene>
<dbReference type="GO" id="GO:0016787">
    <property type="term" value="F:hydrolase activity"/>
    <property type="evidence" value="ECO:0007669"/>
    <property type="project" value="UniProtKB-KW"/>
</dbReference>
<evidence type="ECO:0000256" key="4">
    <source>
        <dbReference type="SAM" id="MobiDB-lite"/>
    </source>
</evidence>
<evidence type="ECO:0000313" key="6">
    <source>
        <dbReference type="EMBL" id="GHH81551.1"/>
    </source>
</evidence>
<dbReference type="InterPro" id="IPR029058">
    <property type="entry name" value="AB_hydrolase_fold"/>
</dbReference>
<feature type="region of interest" description="Disordered" evidence="4">
    <location>
        <begin position="24"/>
        <end position="63"/>
    </location>
</feature>
<evidence type="ECO:0000259" key="5">
    <source>
        <dbReference type="Pfam" id="PF08386"/>
    </source>
</evidence>
<keyword evidence="2" id="KW-0732">Signal</keyword>
<keyword evidence="3" id="KW-0378">Hydrolase</keyword>
<evidence type="ECO:0000256" key="3">
    <source>
        <dbReference type="ARBA" id="ARBA00022801"/>
    </source>
</evidence>
<reference evidence="6" key="1">
    <citation type="journal article" date="2014" name="Int. J. Syst. Evol. Microbiol.">
        <title>Complete genome sequence of Corynebacterium casei LMG S-19264T (=DSM 44701T), isolated from a smear-ripened cheese.</title>
        <authorList>
            <consortium name="US DOE Joint Genome Institute (JGI-PGF)"/>
            <person name="Walter F."/>
            <person name="Albersmeier A."/>
            <person name="Kalinowski J."/>
            <person name="Ruckert C."/>
        </authorList>
    </citation>
    <scope>NUCLEOTIDE SEQUENCE</scope>
    <source>
        <strain evidence="6">JCM 5069</strain>
    </source>
</reference>
<dbReference type="AlphaFoldDB" id="A0A919L3P7"/>
<feature type="domain" description="Peptidase S33 tripeptidyl aminopeptidase-like C-terminal" evidence="5">
    <location>
        <begin position="419"/>
        <end position="524"/>
    </location>
</feature>
<evidence type="ECO:0000256" key="1">
    <source>
        <dbReference type="ARBA" id="ARBA00010088"/>
    </source>
</evidence>
<sequence length="525" mass="54830">MMRFGKRAAAVVAAALLLAGCGPDGGSGRSSAAEPGRPDPSAPTAAPAPGHSAGAVPTDALPRPLTGQRLRWARCTGGAGAPPGGQWQCATMKAPLDYTRPGGRTIGIALIREKSTGSGSRIGSLVFNFGGPGGSGVSLLPSFADLYGTLRGRYDLVSFDPRGVGASEGVRCRSDQQLQAAESVDLTPDTAAEEKAYFKDAADFGAGCERSAGSLLPHLSTADTARDMDLLREVLGDRRLHYFGISYGTELGGVYAHLFPKNTGRLVLDAVVDPTANSTAQEKNQTRGFQRALDDYLTSTGQDPRRGTARIAALLKRLDARPLPASGDRKLTQSLAVTGITVTLYSKETWPELTAGLQAAGRGDGSPLLRLADAYNERGPSGHYGTQAHAQRAISCRDSKQRPTPEQARRELGAFRAISPVFGPLLGWDSAGWCYQWPVPGLDETPDVAAAGAPPILVVGNTGDPATPYEGARKMADELGRGVGIELTWKGEGHGAYGNGSGCVDGTVDDYLLDGTTPRDGKVCS</sequence>